<feature type="region of interest" description="Disordered" evidence="1">
    <location>
        <begin position="133"/>
        <end position="206"/>
    </location>
</feature>
<dbReference type="KEGG" id="ker:91101065"/>
<reference evidence="2 3" key="1">
    <citation type="submission" date="2024-01" db="EMBL/GenBank/DDBJ databases">
        <title>Comparative genomics of Cryptococcus and Kwoniella reveals pathogenesis evolution and contrasting modes of karyotype evolution via chromosome fusion or intercentromeric recombination.</title>
        <authorList>
            <person name="Coelho M.A."/>
            <person name="David-Palma M."/>
            <person name="Shea T."/>
            <person name="Bowers K."/>
            <person name="McGinley-Smith S."/>
            <person name="Mohammad A.W."/>
            <person name="Gnirke A."/>
            <person name="Yurkov A.M."/>
            <person name="Nowrousian M."/>
            <person name="Sun S."/>
            <person name="Cuomo C.A."/>
            <person name="Heitman J."/>
        </authorList>
    </citation>
    <scope>NUCLEOTIDE SEQUENCE [LARGE SCALE GENOMIC DNA]</scope>
    <source>
        <strain evidence="2 3">PYCC6329</strain>
    </source>
</reference>
<keyword evidence="3" id="KW-1185">Reference proteome</keyword>
<dbReference type="Proteomes" id="UP001358614">
    <property type="component" value="Chromosome 1"/>
</dbReference>
<evidence type="ECO:0000256" key="1">
    <source>
        <dbReference type="SAM" id="MobiDB-lite"/>
    </source>
</evidence>
<protein>
    <submittedName>
        <fullName evidence="2">Uncharacterized protein</fullName>
    </submittedName>
</protein>
<proteinExistence type="predicted"/>
<dbReference type="AlphaFoldDB" id="A0AAX4KDR1"/>
<feature type="region of interest" description="Disordered" evidence="1">
    <location>
        <begin position="75"/>
        <end position="97"/>
    </location>
</feature>
<gene>
    <name evidence="2" type="ORF">V865_002261</name>
</gene>
<organism evidence="2 3">
    <name type="scientific">Kwoniella europaea PYCC6329</name>
    <dbReference type="NCBI Taxonomy" id="1423913"/>
    <lineage>
        <taxon>Eukaryota</taxon>
        <taxon>Fungi</taxon>
        <taxon>Dikarya</taxon>
        <taxon>Basidiomycota</taxon>
        <taxon>Agaricomycotina</taxon>
        <taxon>Tremellomycetes</taxon>
        <taxon>Tremellales</taxon>
        <taxon>Cryptococcaceae</taxon>
        <taxon>Kwoniella</taxon>
    </lineage>
</organism>
<evidence type="ECO:0000313" key="3">
    <source>
        <dbReference type="Proteomes" id="UP001358614"/>
    </source>
</evidence>
<name>A0AAX4KDR1_9TREE</name>
<feature type="compositionally biased region" description="Basic and acidic residues" evidence="1">
    <location>
        <begin position="334"/>
        <end position="367"/>
    </location>
</feature>
<feature type="region of interest" description="Disordered" evidence="1">
    <location>
        <begin position="296"/>
        <end position="421"/>
    </location>
</feature>
<feature type="compositionally biased region" description="Basic and acidic residues" evidence="1">
    <location>
        <begin position="410"/>
        <end position="421"/>
    </location>
</feature>
<dbReference type="RefSeq" id="XP_066082161.1">
    <property type="nucleotide sequence ID" value="XM_066226064.1"/>
</dbReference>
<sequence length="421" mass="46062">MDEDFEDLLRDPDNPDAEFSSPEKPSAVKLPNISNIQLNIDEKAIPSANELRLGKRVSELEEERDELMAEIASLRTQQTSPQHPTIPVSTTQPNLSSANNQPIEIPPSLLPVLAVLRTHISELTRDNQALRYTFLGPNPPTRGTIKTSQPPTIPSPLPIPQPASSSSLATSSKVTLDVDMPLSTPSVPNPLSPSVATVQGGTEAESSKKVVSPASGLSQIDLEKVLDRVKELIKENEELGEMILESGRKEELEVRLEKALEDSRKVISSLDSDLNHHLILVQSLRTELSSYKTHFGPIPSSSSSSSATLNAPSKHPISSNASTPTRPSHSHSHPPRDRDRREGSHTSHTRRDRDRDRDDKNRNERHTPGSGLGLGRGGPDGDRRDRSNGNGPRNIPSGPSGMRNNNGVGVKEDDRAYKRRR</sequence>
<feature type="compositionally biased region" description="Pro residues" evidence="1">
    <location>
        <begin position="151"/>
        <end position="161"/>
    </location>
</feature>
<feature type="compositionally biased region" description="Polar residues" evidence="1">
    <location>
        <begin position="307"/>
        <end position="321"/>
    </location>
</feature>
<feature type="compositionally biased region" description="Low complexity" evidence="1">
    <location>
        <begin position="162"/>
        <end position="172"/>
    </location>
</feature>
<dbReference type="EMBL" id="CP144089">
    <property type="protein sequence ID" value="WWD04194.1"/>
    <property type="molecule type" value="Genomic_DNA"/>
</dbReference>
<evidence type="ECO:0000313" key="2">
    <source>
        <dbReference type="EMBL" id="WWD04194.1"/>
    </source>
</evidence>
<dbReference type="GeneID" id="91101065"/>
<accession>A0AAX4KDR1</accession>
<feature type="region of interest" description="Disordered" evidence="1">
    <location>
        <begin position="1"/>
        <end position="28"/>
    </location>
</feature>